<comment type="caution">
    <text evidence="1">The sequence shown here is derived from an EMBL/GenBank/DDBJ whole genome shotgun (WGS) entry which is preliminary data.</text>
</comment>
<accession>A0ABV0F4V2</accession>
<dbReference type="Proteomes" id="UP001429357">
    <property type="component" value="Unassembled WGS sequence"/>
</dbReference>
<sequence length="157" mass="18187">MVKNRTRVTLYIKEGYRDKYDEILNYMGKLENGSIQNASEAVFEALMAFHQIFIESQPDEVDFLTRINQIKGIVPKDSQKILADLAIVKKQNDRITYQNLALNQKLGKNPNWKPEYLQSIYSSRDIEQVELIETIDQLISEDRARGQVVKNSHLKNG</sequence>
<gene>
    <name evidence="1" type="ORF">BAU18_001611</name>
</gene>
<reference evidence="1 2" key="2">
    <citation type="submission" date="2024-02" db="EMBL/GenBank/DDBJ databases">
        <title>The Genome Sequence of Enterococcus diestrammenae JM9A.</title>
        <authorList>
            <person name="Earl A."/>
            <person name="Manson A."/>
            <person name="Gilmore M."/>
            <person name="Sanders J."/>
            <person name="Shea T."/>
            <person name="Howe W."/>
            <person name="Livny J."/>
            <person name="Cuomo C."/>
            <person name="Neafsey D."/>
            <person name="Birren B."/>
        </authorList>
    </citation>
    <scope>NUCLEOTIDE SEQUENCE [LARGE SCALE GENOMIC DNA]</scope>
    <source>
        <strain evidence="1 2">JM9A</strain>
    </source>
</reference>
<evidence type="ECO:0000313" key="2">
    <source>
        <dbReference type="Proteomes" id="UP001429357"/>
    </source>
</evidence>
<evidence type="ECO:0000313" key="1">
    <source>
        <dbReference type="EMBL" id="MEO1782018.1"/>
    </source>
</evidence>
<name>A0ABV0F4V2_9ENTE</name>
<reference evidence="2" key="1">
    <citation type="submission" date="2016-06" db="EMBL/GenBank/DDBJ databases">
        <title>Four novel species of enterococci isolated from chicken manure.</title>
        <authorList>
            <person name="Van Tyne D."/>
        </authorList>
    </citation>
    <scope>NUCLEOTIDE SEQUENCE [LARGE SCALE GENOMIC DNA]</scope>
    <source>
        <strain evidence="2">JM9A</strain>
    </source>
</reference>
<dbReference type="EMBL" id="MAEI02000001">
    <property type="protein sequence ID" value="MEO1782018.1"/>
    <property type="molecule type" value="Genomic_DNA"/>
</dbReference>
<keyword evidence="2" id="KW-1185">Reference proteome</keyword>
<dbReference type="RefSeq" id="WP_161868619.1">
    <property type="nucleotide sequence ID" value="NZ_MAEI02000001.1"/>
</dbReference>
<organism evidence="1 2">
    <name type="scientific">Enterococcus diestrammenae</name>
    <dbReference type="NCBI Taxonomy" id="1155073"/>
    <lineage>
        <taxon>Bacteria</taxon>
        <taxon>Bacillati</taxon>
        <taxon>Bacillota</taxon>
        <taxon>Bacilli</taxon>
        <taxon>Lactobacillales</taxon>
        <taxon>Enterococcaceae</taxon>
        <taxon>Enterococcus</taxon>
    </lineage>
</organism>
<protein>
    <submittedName>
        <fullName evidence="1">Uncharacterized protein</fullName>
    </submittedName>
</protein>
<proteinExistence type="predicted"/>